<proteinExistence type="inferred from homology"/>
<dbReference type="InterPro" id="IPR000743">
    <property type="entry name" value="Glyco_hydro_28"/>
</dbReference>
<evidence type="ECO:0000256" key="2">
    <source>
        <dbReference type="ARBA" id="ARBA00008834"/>
    </source>
</evidence>
<keyword evidence="6" id="KW-1015">Disulfide bond</keyword>
<evidence type="ECO:0000256" key="4">
    <source>
        <dbReference type="ARBA" id="ARBA00022729"/>
    </source>
</evidence>
<reference evidence="17" key="1">
    <citation type="journal article" date="2022" name="bioRxiv">
        <title>Deciphering the potential niche of two novel black yeast fungi from a biological soil crust based on their genomes, phenotypes, and melanin regulation.</title>
        <authorList>
            <consortium name="DOE Joint Genome Institute"/>
            <person name="Carr E.C."/>
            <person name="Barton Q."/>
            <person name="Grambo S."/>
            <person name="Sullivan M."/>
            <person name="Renfro C.M."/>
            <person name="Kuo A."/>
            <person name="Pangilinan J."/>
            <person name="Lipzen A."/>
            <person name="Keymanesh K."/>
            <person name="Savage E."/>
            <person name="Barry K."/>
            <person name="Grigoriev I.V."/>
            <person name="Riekhof W.R."/>
            <person name="Harris S.S."/>
        </authorList>
    </citation>
    <scope>NUCLEOTIDE SEQUENCE</scope>
    <source>
        <strain evidence="17">JF 03-4F</strain>
    </source>
</reference>
<keyword evidence="5 15" id="KW-0378">Hydrolase</keyword>
<dbReference type="InterPro" id="IPR012334">
    <property type="entry name" value="Pectin_lyas_fold"/>
</dbReference>
<evidence type="ECO:0000256" key="16">
    <source>
        <dbReference type="SAM" id="SignalP"/>
    </source>
</evidence>
<dbReference type="AlphaFoldDB" id="A0AAN6IGA4"/>
<dbReference type="Proteomes" id="UP001203852">
    <property type="component" value="Unassembled WGS sequence"/>
</dbReference>
<evidence type="ECO:0000256" key="6">
    <source>
        <dbReference type="ARBA" id="ARBA00023157"/>
    </source>
</evidence>
<evidence type="ECO:0000256" key="9">
    <source>
        <dbReference type="ARBA" id="ARBA00023295"/>
    </source>
</evidence>
<name>A0AAN6IGA4_9EURO</name>
<keyword evidence="9 15" id="KW-0326">Glycosidase</keyword>
<comment type="similarity">
    <text evidence="2 15">Belongs to the glycosyl hydrolase 28 family.</text>
</comment>
<dbReference type="EC" id="3.2.1.67" evidence="13"/>
<dbReference type="EMBL" id="MU404351">
    <property type="protein sequence ID" value="KAI1616461.1"/>
    <property type="molecule type" value="Genomic_DNA"/>
</dbReference>
<keyword evidence="18" id="KW-1185">Reference proteome</keyword>
<evidence type="ECO:0000256" key="14">
    <source>
        <dbReference type="ARBA" id="ARBA00048766"/>
    </source>
</evidence>
<evidence type="ECO:0000256" key="15">
    <source>
        <dbReference type="RuleBase" id="RU361169"/>
    </source>
</evidence>
<keyword evidence="7" id="KW-0325">Glycoprotein</keyword>
<dbReference type="GO" id="GO:0047911">
    <property type="term" value="F:galacturan 1,4-alpha-galacturonidase activity"/>
    <property type="evidence" value="ECO:0007669"/>
    <property type="project" value="UniProtKB-EC"/>
</dbReference>
<keyword evidence="11" id="KW-0624">Polysaccharide degradation</keyword>
<dbReference type="PANTHER" id="PTHR31736">
    <property type="match status" value="1"/>
</dbReference>
<protein>
    <recommendedName>
        <fullName evidence="13">galacturonan 1,4-alpha-galacturonidase</fullName>
        <ecNumber evidence="13">3.2.1.67</ecNumber>
    </recommendedName>
</protein>
<comment type="subcellular location">
    <subcellularLocation>
        <location evidence="1">Secreted</location>
    </subcellularLocation>
</comment>
<accession>A0AAN6IGA4</accession>
<dbReference type="Gene3D" id="2.160.20.10">
    <property type="entry name" value="Single-stranded right-handed beta-helix, Pectin lyase-like"/>
    <property type="match status" value="1"/>
</dbReference>
<evidence type="ECO:0000313" key="18">
    <source>
        <dbReference type="Proteomes" id="UP001203852"/>
    </source>
</evidence>
<evidence type="ECO:0000256" key="12">
    <source>
        <dbReference type="ARBA" id="ARBA00037312"/>
    </source>
</evidence>
<evidence type="ECO:0000256" key="8">
    <source>
        <dbReference type="ARBA" id="ARBA00023277"/>
    </source>
</evidence>
<keyword evidence="10" id="KW-0961">Cell wall biogenesis/degradation</keyword>
<dbReference type="GO" id="GO:0071555">
    <property type="term" value="P:cell wall organization"/>
    <property type="evidence" value="ECO:0007669"/>
    <property type="project" value="UniProtKB-KW"/>
</dbReference>
<sequence>MEAPIASHNSRTTIVMNMLKLLLLIVCVLPFLAEGVKPRAPSAAGRATCTVIAKGGQQDDTPQILKAFESCGHGGLIDFPENQTYWIASRLNPVVNDVMIEWRGLWQYSDNLTYWRNNSYPITFQNHHAGFILTGDGIHINGYGTGGVNGNGDVWYSEEKNVTRPGRPMPFVLWNVSDVTISQFFIKQPQLWSFNIMNGTDIAIDQLYCNATATKAPWGSNWVQNTDGFDTMDVKNVYLTNFVYQGGDDCVAIKPRSYGVTISNVTCRGGNGIAIGSLGQYLEDSSVENVMVDDVKIVRYNEDMENGAYIKTWIGEQAPQSSYESAGLSNGGGWGNVRNILFSNFDVGGANLAAAITQDSGDNGSFAGTSNMLVSNIAFVNFTGWTNTSAAKSPRTIDISCSNRNPCYNIDFGNFTVTTAINSSTNGTTTCEYVATGGVHGENCTSP</sequence>
<feature type="chain" id="PRO_5042861258" description="galacturonan 1,4-alpha-galacturonidase" evidence="16">
    <location>
        <begin position="36"/>
        <end position="447"/>
    </location>
</feature>
<evidence type="ECO:0000256" key="11">
    <source>
        <dbReference type="ARBA" id="ARBA00023326"/>
    </source>
</evidence>
<keyword evidence="4 16" id="KW-0732">Signal</keyword>
<dbReference type="GO" id="GO:0004650">
    <property type="term" value="F:polygalacturonase activity"/>
    <property type="evidence" value="ECO:0007669"/>
    <property type="project" value="InterPro"/>
</dbReference>
<comment type="function">
    <text evidence="12">Specific in hydrolyzing the terminal glycosidic bond of polygalacturonic acid and oligogalacturonates.</text>
</comment>
<comment type="catalytic activity">
    <reaction evidence="14">
        <text>[(1-&gt;4)-alpha-D-galacturonosyl](n) + H2O = alpha-D-galacturonate + [(1-&gt;4)-alpha-D-galacturonosyl](n-1)</text>
        <dbReference type="Rhea" id="RHEA:14117"/>
        <dbReference type="Rhea" id="RHEA-COMP:14570"/>
        <dbReference type="Rhea" id="RHEA-COMP:14572"/>
        <dbReference type="ChEBI" id="CHEBI:15377"/>
        <dbReference type="ChEBI" id="CHEBI:58658"/>
        <dbReference type="ChEBI" id="CHEBI:140523"/>
        <dbReference type="EC" id="3.2.1.67"/>
    </reaction>
</comment>
<evidence type="ECO:0000313" key="17">
    <source>
        <dbReference type="EMBL" id="KAI1616461.1"/>
    </source>
</evidence>
<feature type="signal peptide" evidence="16">
    <location>
        <begin position="1"/>
        <end position="35"/>
    </location>
</feature>
<evidence type="ECO:0000256" key="1">
    <source>
        <dbReference type="ARBA" id="ARBA00004613"/>
    </source>
</evidence>
<gene>
    <name evidence="17" type="ORF">EDD36DRAFT_136029</name>
</gene>
<evidence type="ECO:0000256" key="3">
    <source>
        <dbReference type="ARBA" id="ARBA00022525"/>
    </source>
</evidence>
<dbReference type="SUPFAM" id="SSF51126">
    <property type="entry name" value="Pectin lyase-like"/>
    <property type="match status" value="1"/>
</dbReference>
<dbReference type="InterPro" id="IPR011050">
    <property type="entry name" value="Pectin_lyase_fold/virulence"/>
</dbReference>
<comment type="caution">
    <text evidence="17">The sequence shown here is derived from an EMBL/GenBank/DDBJ whole genome shotgun (WGS) entry which is preliminary data.</text>
</comment>
<evidence type="ECO:0000256" key="5">
    <source>
        <dbReference type="ARBA" id="ARBA00022801"/>
    </source>
</evidence>
<dbReference type="GO" id="GO:0000272">
    <property type="term" value="P:polysaccharide catabolic process"/>
    <property type="evidence" value="ECO:0007669"/>
    <property type="project" value="UniProtKB-KW"/>
</dbReference>
<evidence type="ECO:0000256" key="13">
    <source>
        <dbReference type="ARBA" id="ARBA00038933"/>
    </source>
</evidence>
<dbReference type="PANTHER" id="PTHR31736:SF12">
    <property type="entry name" value="EXO-POLYGALACTURONASE, PUTATIVE-RELATED"/>
    <property type="match status" value="1"/>
</dbReference>
<keyword evidence="8" id="KW-0119">Carbohydrate metabolism</keyword>
<organism evidence="17 18">
    <name type="scientific">Exophiala viscosa</name>
    <dbReference type="NCBI Taxonomy" id="2486360"/>
    <lineage>
        <taxon>Eukaryota</taxon>
        <taxon>Fungi</taxon>
        <taxon>Dikarya</taxon>
        <taxon>Ascomycota</taxon>
        <taxon>Pezizomycotina</taxon>
        <taxon>Eurotiomycetes</taxon>
        <taxon>Chaetothyriomycetidae</taxon>
        <taxon>Chaetothyriales</taxon>
        <taxon>Herpotrichiellaceae</taxon>
        <taxon>Exophiala</taxon>
    </lineage>
</organism>
<evidence type="ECO:0000256" key="10">
    <source>
        <dbReference type="ARBA" id="ARBA00023316"/>
    </source>
</evidence>
<dbReference type="Pfam" id="PF00295">
    <property type="entry name" value="Glyco_hydro_28"/>
    <property type="match status" value="1"/>
</dbReference>
<evidence type="ECO:0000256" key="7">
    <source>
        <dbReference type="ARBA" id="ARBA00023180"/>
    </source>
</evidence>
<keyword evidence="3" id="KW-0964">Secreted</keyword>
<dbReference type="GO" id="GO:0005576">
    <property type="term" value="C:extracellular region"/>
    <property type="evidence" value="ECO:0007669"/>
    <property type="project" value="UniProtKB-SubCell"/>
</dbReference>